<sequence>MADFPPERNSIETNVSKDSAPVNSRPETGVEQDNVGNSENSRNQSARDSAAVCENVWFSDQRRNLLGGQTNNAGSTSVGMKRLDEAAEAQCTGTDNFQDANVWPDLTSAAPTTCGKKRLKERQPQGSVEAGVKNGVLNKPEDHNRKANNRPKRDHFVDVNFQYNSRRFQKTKRFWRNGHANRQYYNDAEGKHQSSGNIAQGKGGNWSERGSGHRGTYRNSSYRNGESSRNDDAKSYSGNDTCPRATFPGRRYRGSRGRGNYFDRSKTNTNAQMEMEMDENFDYVELLDNQMYNQYANVPAYLYDSTLTHAVAFPFPPRPDMYAPCMPIDPKNGAVPDAIAIPLAATAPLHTAIPYVYSNCNSPYYGPMSEDVRKDLIRKQIEYYFSSINLESDIFLRRKMDKHGFVSINCILSFRRIQSFTTDGQLVVEALRESATVETNRSGTKIRARNNPEHWPLPPLNSSTGTDVATLLQASQASSSSVAATAAYSQCALDYSDNGNSMHRASQTLDSSLASQEENYLCRFQDAVKSVTKNGSSDDHFVDNNGEITESDSESEAEAEEFPDDDLPHLVVVTKSPLAGAERRQDAKAAIAAEEPVLSGEKAREVDQALHAFECFLWGTLPNQNSTLNSEYSNQVETVSKEIENLELDSARSSSPDVNGVTTMKEIASNPKSPVGQRENKQGQRFLRFYSEIKKPPNKPNNLKKRKTRYSSNPPIEQPVGWLMDSMIVGTTAANGSSASLPCDGGTQENENNNFWFRPIAVHPSVKLLQENGFVPEVYSEWKRRCLQMRLHCGFGNTETNTLYRFWSFFLREHFNRSMYLEFKRLVTEEAKVGIRFGLECLFRFYTYGLQHKFRPDVYLDFMAEVKADVARGELYGLEKFWTFLKYYKKSRRLVIDPDLEQRLKKYKKLMDFNGDSAQAAQNELEVETARANKKKKKSYEMVSVVFHLKLYRYFHVVRIQLPLVSEMVNCAFEVIRLPHNAFLLNEIAQQNTRISIYEYPRESCIGEQTVLLVVVPAVDVNLNFNLASYFAVCLLNLTTSKTLQLSDKSLFIYATLMLSKVGQPRCKYWEQ</sequence>
<feature type="region of interest" description="Disordered" evidence="3">
    <location>
        <begin position="1"/>
        <end position="48"/>
    </location>
</feature>
<evidence type="ECO:0000259" key="4">
    <source>
        <dbReference type="PROSITE" id="PS50961"/>
    </source>
</evidence>
<feature type="compositionally biased region" description="Basic and acidic residues" evidence="3">
    <location>
        <begin position="1"/>
        <end position="10"/>
    </location>
</feature>
<dbReference type="Pfam" id="PF21071">
    <property type="entry name" value="LARP1_HEAT"/>
    <property type="match status" value="1"/>
</dbReference>
<reference evidence="5 6" key="1">
    <citation type="submission" date="2015-01" db="EMBL/GenBank/DDBJ databases">
        <title>Evolution of Trichinella species and genotypes.</title>
        <authorList>
            <person name="Korhonen P.K."/>
            <person name="Edoardo P."/>
            <person name="Giuseppe L.R."/>
            <person name="Gasser R.B."/>
        </authorList>
    </citation>
    <scope>NUCLEOTIDE SEQUENCE [LARGE SCALE GENOMIC DNA]</scope>
    <source>
        <strain evidence="5">ISS13</strain>
    </source>
</reference>
<dbReference type="InterPro" id="IPR006607">
    <property type="entry name" value="DM15"/>
</dbReference>
<organism evidence="5 6">
    <name type="scientific">Trichinella pseudospiralis</name>
    <name type="common">Parasitic roundworm</name>
    <dbReference type="NCBI Taxonomy" id="6337"/>
    <lineage>
        <taxon>Eukaryota</taxon>
        <taxon>Metazoa</taxon>
        <taxon>Ecdysozoa</taxon>
        <taxon>Nematoda</taxon>
        <taxon>Enoplea</taxon>
        <taxon>Dorylaimia</taxon>
        <taxon>Trichinellida</taxon>
        <taxon>Trichinellidae</taxon>
        <taxon>Trichinella</taxon>
    </lineage>
</organism>
<dbReference type="SMART" id="SM00684">
    <property type="entry name" value="DM15"/>
    <property type="match status" value="3"/>
</dbReference>
<evidence type="ECO:0000256" key="2">
    <source>
        <dbReference type="PROSITE-ProRule" id="PRU00332"/>
    </source>
</evidence>
<accession>A0A0V1EAF0</accession>
<dbReference type="CDD" id="cd07323">
    <property type="entry name" value="LAM"/>
    <property type="match status" value="1"/>
</dbReference>
<dbReference type="InterPro" id="IPR045180">
    <property type="entry name" value="La_dom_prot"/>
</dbReference>
<dbReference type="InterPro" id="IPR036388">
    <property type="entry name" value="WH-like_DNA-bd_sf"/>
</dbReference>
<feature type="compositionally biased region" description="Polar residues" evidence="3">
    <location>
        <begin position="11"/>
        <end position="26"/>
    </location>
</feature>
<dbReference type="PROSITE" id="PS50961">
    <property type="entry name" value="HTH_LA"/>
    <property type="match status" value="1"/>
</dbReference>
<dbReference type="GO" id="GO:0005737">
    <property type="term" value="C:cytoplasm"/>
    <property type="evidence" value="ECO:0007669"/>
    <property type="project" value="UniProtKB-ARBA"/>
</dbReference>
<feature type="region of interest" description="Disordered" evidence="3">
    <location>
        <begin position="186"/>
        <end position="265"/>
    </location>
</feature>
<dbReference type="Gene3D" id="1.10.10.10">
    <property type="entry name" value="Winged helix-like DNA-binding domain superfamily/Winged helix DNA-binding domain"/>
    <property type="match status" value="1"/>
</dbReference>
<name>A0A0V1EAF0_TRIPS</name>
<dbReference type="PANTHER" id="PTHR22792:SF132">
    <property type="entry name" value="LA-RELATED PROTEIN 1"/>
    <property type="match status" value="1"/>
</dbReference>
<keyword evidence="1 2" id="KW-0694">RNA-binding</keyword>
<feature type="region of interest" description="Disordered" evidence="3">
    <location>
        <begin position="694"/>
        <end position="715"/>
    </location>
</feature>
<dbReference type="Proteomes" id="UP000054632">
    <property type="component" value="Unassembled WGS sequence"/>
</dbReference>
<comment type="caution">
    <text evidence="5">The sequence shown here is derived from an EMBL/GenBank/DDBJ whole genome shotgun (WGS) entry which is preliminary data.</text>
</comment>
<feature type="region of interest" description="Disordered" evidence="3">
    <location>
        <begin position="532"/>
        <end position="563"/>
    </location>
</feature>
<feature type="compositionally biased region" description="Polar residues" evidence="3">
    <location>
        <begin position="34"/>
        <end position="47"/>
    </location>
</feature>
<dbReference type="AlphaFoldDB" id="A0A0V1EAF0"/>
<feature type="region of interest" description="Disordered" evidence="3">
    <location>
        <begin position="115"/>
        <end position="155"/>
    </location>
</feature>
<dbReference type="InterPro" id="IPR006630">
    <property type="entry name" value="La_HTH"/>
</dbReference>
<evidence type="ECO:0000256" key="3">
    <source>
        <dbReference type="SAM" id="MobiDB-lite"/>
    </source>
</evidence>
<dbReference type="PANTHER" id="PTHR22792">
    <property type="entry name" value="LUPUS LA PROTEIN-RELATED"/>
    <property type="match status" value="1"/>
</dbReference>
<dbReference type="EMBL" id="JYDR01000077">
    <property type="protein sequence ID" value="KRY70179.1"/>
    <property type="molecule type" value="Genomic_DNA"/>
</dbReference>
<gene>
    <name evidence="5" type="primary">LARP1B</name>
    <name evidence="5" type="ORF">T4A_3291</name>
</gene>
<dbReference type="SUPFAM" id="SSF46785">
    <property type="entry name" value="Winged helix' DNA-binding domain"/>
    <property type="match status" value="1"/>
</dbReference>
<evidence type="ECO:0000256" key="1">
    <source>
        <dbReference type="ARBA" id="ARBA00022884"/>
    </source>
</evidence>
<feature type="compositionally biased region" description="Acidic residues" evidence="3">
    <location>
        <begin position="549"/>
        <end position="563"/>
    </location>
</feature>
<evidence type="ECO:0000313" key="5">
    <source>
        <dbReference type="EMBL" id="KRY70179.1"/>
    </source>
</evidence>
<dbReference type="InterPro" id="IPR036390">
    <property type="entry name" value="WH_DNA-bd_sf"/>
</dbReference>
<proteinExistence type="predicted"/>
<dbReference type="GO" id="GO:0000339">
    <property type="term" value="F:RNA cap binding"/>
    <property type="evidence" value="ECO:0007669"/>
    <property type="project" value="InterPro"/>
</dbReference>
<feature type="region of interest" description="Disordered" evidence="3">
    <location>
        <begin position="441"/>
        <end position="461"/>
    </location>
</feature>
<protein>
    <submittedName>
        <fullName evidence="5">La-related protein 1B</fullName>
    </submittedName>
</protein>
<dbReference type="SMART" id="SM00715">
    <property type="entry name" value="LA"/>
    <property type="match status" value="1"/>
</dbReference>
<evidence type="ECO:0000313" key="6">
    <source>
        <dbReference type="Proteomes" id="UP000054632"/>
    </source>
</evidence>
<dbReference type="GO" id="GO:0048255">
    <property type="term" value="P:mRNA stabilization"/>
    <property type="evidence" value="ECO:0007669"/>
    <property type="project" value="InterPro"/>
</dbReference>
<dbReference type="Pfam" id="PF05383">
    <property type="entry name" value="La"/>
    <property type="match status" value="1"/>
</dbReference>
<feature type="domain" description="HTH La-type RNA-binding" evidence="4">
    <location>
        <begin position="367"/>
        <end position="459"/>
    </location>
</feature>